<organism evidence="2 3">
    <name type="scientific">Actinoplanes sichuanensis</name>
    <dbReference type="NCBI Taxonomy" id="512349"/>
    <lineage>
        <taxon>Bacteria</taxon>
        <taxon>Bacillati</taxon>
        <taxon>Actinomycetota</taxon>
        <taxon>Actinomycetes</taxon>
        <taxon>Micromonosporales</taxon>
        <taxon>Micromonosporaceae</taxon>
        <taxon>Actinoplanes</taxon>
    </lineage>
</organism>
<gene>
    <name evidence="2" type="ORF">ACFQ5G_52425</name>
</gene>
<accession>A0ABW4ASX6</accession>
<feature type="transmembrane region" description="Helical" evidence="1">
    <location>
        <begin position="70"/>
        <end position="100"/>
    </location>
</feature>
<feature type="transmembrane region" description="Helical" evidence="1">
    <location>
        <begin position="33"/>
        <end position="58"/>
    </location>
</feature>
<protein>
    <submittedName>
        <fullName evidence="2">Uncharacterized protein</fullName>
    </submittedName>
</protein>
<dbReference type="EMBL" id="JBHTMK010000077">
    <property type="protein sequence ID" value="MFD1373991.1"/>
    <property type="molecule type" value="Genomic_DNA"/>
</dbReference>
<evidence type="ECO:0000256" key="1">
    <source>
        <dbReference type="SAM" id="Phobius"/>
    </source>
</evidence>
<sequence>MAALVMTVIGTLLGALAAWLFYQSGTHCRDGWPTLIAVSYLLLIMAPVAGVVIAHIALHQARSTGRRASAWEIAAVATGWSVFAIVGGVAGIFALMMILFSNGLPC</sequence>
<name>A0ABW4ASX6_9ACTN</name>
<dbReference type="Proteomes" id="UP001597183">
    <property type="component" value="Unassembled WGS sequence"/>
</dbReference>
<reference evidence="3" key="1">
    <citation type="journal article" date="2019" name="Int. J. Syst. Evol. Microbiol.">
        <title>The Global Catalogue of Microorganisms (GCM) 10K type strain sequencing project: providing services to taxonomists for standard genome sequencing and annotation.</title>
        <authorList>
            <consortium name="The Broad Institute Genomics Platform"/>
            <consortium name="The Broad Institute Genome Sequencing Center for Infectious Disease"/>
            <person name="Wu L."/>
            <person name="Ma J."/>
        </authorList>
    </citation>
    <scope>NUCLEOTIDE SEQUENCE [LARGE SCALE GENOMIC DNA]</scope>
    <source>
        <strain evidence="3">CCM 7526</strain>
    </source>
</reference>
<keyword evidence="1" id="KW-0472">Membrane</keyword>
<keyword evidence="1" id="KW-1133">Transmembrane helix</keyword>
<evidence type="ECO:0000313" key="2">
    <source>
        <dbReference type="EMBL" id="MFD1373991.1"/>
    </source>
</evidence>
<proteinExistence type="predicted"/>
<evidence type="ECO:0000313" key="3">
    <source>
        <dbReference type="Proteomes" id="UP001597183"/>
    </source>
</evidence>
<comment type="caution">
    <text evidence="2">The sequence shown here is derived from an EMBL/GenBank/DDBJ whole genome shotgun (WGS) entry which is preliminary data.</text>
</comment>
<keyword evidence="3" id="KW-1185">Reference proteome</keyword>
<keyword evidence="1" id="KW-0812">Transmembrane</keyword>
<dbReference type="RefSeq" id="WP_317795636.1">
    <property type="nucleotide sequence ID" value="NZ_AP028461.1"/>
</dbReference>